<evidence type="ECO:0000259" key="2">
    <source>
        <dbReference type="SMART" id="SM00899"/>
    </source>
</evidence>
<evidence type="ECO:0000313" key="3">
    <source>
        <dbReference type="EMBL" id="MBK1834645.1"/>
    </source>
</evidence>
<proteinExistence type="predicted"/>
<feature type="domain" description="Ferrous iron transporter FeoA-like" evidence="2">
    <location>
        <begin position="15"/>
        <end position="82"/>
    </location>
</feature>
<dbReference type="EMBL" id="JAENIO010000028">
    <property type="protein sequence ID" value="MBK1834645.1"/>
    <property type="molecule type" value="Genomic_DNA"/>
</dbReference>
<organism evidence="3 4">
    <name type="scientific">Roseibacillus ishigakijimensis</name>
    <dbReference type="NCBI Taxonomy" id="454146"/>
    <lineage>
        <taxon>Bacteria</taxon>
        <taxon>Pseudomonadati</taxon>
        <taxon>Verrucomicrobiota</taxon>
        <taxon>Verrucomicrobiia</taxon>
        <taxon>Verrucomicrobiales</taxon>
        <taxon>Verrucomicrobiaceae</taxon>
        <taxon>Roseibacillus</taxon>
    </lineage>
</organism>
<dbReference type="Pfam" id="PF04023">
    <property type="entry name" value="FeoA"/>
    <property type="match status" value="1"/>
</dbReference>
<evidence type="ECO:0000256" key="1">
    <source>
        <dbReference type="ARBA" id="ARBA00023004"/>
    </source>
</evidence>
<dbReference type="AlphaFoldDB" id="A0A934RUY8"/>
<keyword evidence="1" id="KW-0408">Iron</keyword>
<dbReference type="SUPFAM" id="SSF50037">
    <property type="entry name" value="C-terminal domain of transcriptional repressors"/>
    <property type="match status" value="1"/>
</dbReference>
<dbReference type="InterPro" id="IPR038157">
    <property type="entry name" value="FeoA_core_dom"/>
</dbReference>
<dbReference type="Proteomes" id="UP000604083">
    <property type="component" value="Unassembled WGS sequence"/>
</dbReference>
<reference evidence="3" key="1">
    <citation type="submission" date="2021-01" db="EMBL/GenBank/DDBJ databases">
        <title>Modified the classification status of verrucomicrobia.</title>
        <authorList>
            <person name="Feng X."/>
        </authorList>
    </citation>
    <scope>NUCLEOTIDE SEQUENCE</scope>
    <source>
        <strain evidence="3">KCTC 12986</strain>
    </source>
</reference>
<comment type="caution">
    <text evidence="3">The sequence shown here is derived from an EMBL/GenBank/DDBJ whole genome shotgun (WGS) entry which is preliminary data.</text>
</comment>
<name>A0A934RUY8_9BACT</name>
<dbReference type="RefSeq" id="WP_377174418.1">
    <property type="nucleotide sequence ID" value="NZ_JBHUJA010000032.1"/>
</dbReference>
<dbReference type="InterPro" id="IPR008988">
    <property type="entry name" value="Transcriptional_repressor_C"/>
</dbReference>
<evidence type="ECO:0000313" key="4">
    <source>
        <dbReference type="Proteomes" id="UP000604083"/>
    </source>
</evidence>
<dbReference type="GO" id="GO:0046914">
    <property type="term" value="F:transition metal ion binding"/>
    <property type="evidence" value="ECO:0007669"/>
    <property type="project" value="InterPro"/>
</dbReference>
<dbReference type="InterPro" id="IPR007167">
    <property type="entry name" value="Fe-transptr_FeoA-like"/>
</dbReference>
<keyword evidence="4" id="KW-1185">Reference proteome</keyword>
<accession>A0A934RUY8</accession>
<dbReference type="Gene3D" id="2.30.30.90">
    <property type="match status" value="1"/>
</dbReference>
<sequence length="84" mass="9126">MMKVASPQICDTSTVSLKQAAAGCDLQVELVEGADCNQLRDLGFCEQMRLRKISNGRTLVCSICGSRLAISSHLAEQIQVRQLS</sequence>
<dbReference type="SMART" id="SM00899">
    <property type="entry name" value="FeoA"/>
    <property type="match status" value="1"/>
</dbReference>
<gene>
    <name evidence="3" type="ORF">JIN78_11285</name>
</gene>
<protein>
    <submittedName>
        <fullName evidence="3">Ferrous iron transport protein A</fullName>
    </submittedName>
</protein>